<organism evidence="2 3">
    <name type="scientific">Burkholderia cenocepacia</name>
    <dbReference type="NCBI Taxonomy" id="95486"/>
    <lineage>
        <taxon>Bacteria</taxon>
        <taxon>Pseudomonadati</taxon>
        <taxon>Pseudomonadota</taxon>
        <taxon>Betaproteobacteria</taxon>
        <taxon>Burkholderiales</taxon>
        <taxon>Burkholderiaceae</taxon>
        <taxon>Burkholderia</taxon>
        <taxon>Burkholderia cepacia complex</taxon>
    </lineage>
</organism>
<feature type="compositionally biased region" description="Basic and acidic residues" evidence="1">
    <location>
        <begin position="146"/>
        <end position="159"/>
    </location>
</feature>
<evidence type="ECO:0000313" key="2">
    <source>
        <dbReference type="EMBL" id="MCW3712668.1"/>
    </source>
</evidence>
<dbReference type="EMBL" id="JYMX02000010">
    <property type="protein sequence ID" value="MCW3712668.1"/>
    <property type="molecule type" value="Genomic_DNA"/>
</dbReference>
<protein>
    <submittedName>
        <fullName evidence="2">Uncharacterized protein</fullName>
    </submittedName>
</protein>
<proteinExistence type="predicted"/>
<comment type="caution">
    <text evidence="2">The sequence shown here is derived from an EMBL/GenBank/DDBJ whole genome shotgun (WGS) entry which is preliminary data.</text>
</comment>
<evidence type="ECO:0000313" key="3">
    <source>
        <dbReference type="Proteomes" id="UP000191686"/>
    </source>
</evidence>
<dbReference type="AlphaFoldDB" id="A0ABD4UED3"/>
<gene>
    <name evidence="2" type="ORF">UE95_015370</name>
</gene>
<sequence>MAHYYFAPNIAAPINTASRYAVDFRNAIQATGEKANMVSLDQRSTLQFVAAHAFDLSHKIRANMRQLRGKLVDPVVVRFSHFCSVQSLAVFVVLERVFDQTASALREHDVLHAGGLLNDLQADGRAAHAVAGDLVLFPPKRAGSRSSKDAIADPHTRSR</sequence>
<reference evidence="2 3" key="2">
    <citation type="journal article" date="2017" name="Front. Microbiol.">
        <title>Genomics Reveals a Unique Clone of Burkholderia cenocepacia Harboring an Actively Excising Novel Genomic Island.</title>
        <authorList>
            <person name="Patil P.P."/>
            <person name="Mali S."/>
            <person name="Midha S."/>
            <person name="Gautam V."/>
            <person name="Dash L."/>
            <person name="Kumar S."/>
            <person name="Shastri J."/>
            <person name="Singhal L."/>
            <person name="Patil P.B."/>
        </authorList>
    </citation>
    <scope>NUCLEOTIDE SEQUENCE [LARGE SCALE GENOMIC DNA]</scope>
    <source>
        <strain evidence="2 3">BC-19</strain>
    </source>
</reference>
<dbReference type="Proteomes" id="UP000191686">
    <property type="component" value="Unassembled WGS sequence"/>
</dbReference>
<evidence type="ECO:0000256" key="1">
    <source>
        <dbReference type="SAM" id="MobiDB-lite"/>
    </source>
</evidence>
<name>A0ABD4UED3_9BURK</name>
<feature type="region of interest" description="Disordered" evidence="1">
    <location>
        <begin position="139"/>
        <end position="159"/>
    </location>
</feature>
<reference evidence="2 3" key="1">
    <citation type="journal article" date="2017" name="Front. Microbiol.">
        <title>Genomics reveals a unique clone of Burkholderia cenocepacia harbouring an actively excising novel genomic island.</title>
        <authorList>
            <person name="Patil P."/>
            <person name="Mali S."/>
            <person name="Midha S."/>
            <person name="Gautam V."/>
            <person name="Dash L."/>
            <person name="Kumar S."/>
            <person name="Shastri J."/>
            <person name="Singhal L."/>
            <person name="Patil P.B."/>
        </authorList>
    </citation>
    <scope>NUCLEOTIDE SEQUENCE [LARGE SCALE GENOMIC DNA]</scope>
    <source>
        <strain evidence="2 3">BC-19</strain>
    </source>
</reference>
<dbReference type="RefSeq" id="WP_179148712.1">
    <property type="nucleotide sequence ID" value="NZ_JYMX02000010.1"/>
</dbReference>
<accession>A0ABD4UED3</accession>